<dbReference type="EMBL" id="NEXX01000006">
    <property type="protein sequence ID" value="OUY06067.1"/>
    <property type="molecule type" value="Genomic_DNA"/>
</dbReference>
<dbReference type="RefSeq" id="WP_087621619.1">
    <property type="nucleotide sequence ID" value="NZ_NEXX01000006.1"/>
</dbReference>
<sequence>MEKKKTYDQSRSVQQCAVNLDTSLERYRYFIKSIVEKRCVWGLYHDGWAIGATSYGRNSLPVWADKTFAKLCQTEVWAKYQPAEMTLDNFIFKVLPYAAKEKVLLSIMMTPEGRSVFLEPSKVLMDLKNYLYEIYTKSPEFFKAHPDIPLPRKIRIHAI</sequence>
<name>A0A1Z9YV42_9GAMM</name>
<organism evidence="1 2">
    <name type="scientific">Acinetobacter populi</name>
    <dbReference type="NCBI Taxonomy" id="1582270"/>
    <lineage>
        <taxon>Bacteria</taxon>
        <taxon>Pseudomonadati</taxon>
        <taxon>Pseudomonadota</taxon>
        <taxon>Gammaproteobacteria</taxon>
        <taxon>Moraxellales</taxon>
        <taxon>Moraxellaceae</taxon>
        <taxon>Acinetobacter</taxon>
    </lineage>
</organism>
<proteinExistence type="predicted"/>
<reference evidence="1 2" key="1">
    <citation type="submission" date="2017-05" db="EMBL/GenBank/DDBJ databases">
        <title>Acinetobacter populi ANC 5415 (= PBJ7), whole genome shotgun sequencing project.</title>
        <authorList>
            <person name="Nemec A."/>
            <person name="Radolfova-Krizova L."/>
        </authorList>
    </citation>
    <scope>NUCLEOTIDE SEQUENCE [LARGE SCALE GENOMIC DNA]</scope>
    <source>
        <strain evidence="1 2">PBJ7</strain>
    </source>
</reference>
<evidence type="ECO:0008006" key="3">
    <source>
        <dbReference type="Google" id="ProtNLM"/>
    </source>
</evidence>
<dbReference type="Proteomes" id="UP000196536">
    <property type="component" value="Unassembled WGS sequence"/>
</dbReference>
<protein>
    <recommendedName>
        <fullName evidence="3">DUF2750 domain-containing protein</fullName>
    </recommendedName>
</protein>
<dbReference type="Pfam" id="PF11042">
    <property type="entry name" value="DUF2750"/>
    <property type="match status" value="1"/>
</dbReference>
<dbReference type="InterPro" id="IPR021284">
    <property type="entry name" value="DUF2750"/>
</dbReference>
<evidence type="ECO:0000313" key="2">
    <source>
        <dbReference type="Proteomes" id="UP000196536"/>
    </source>
</evidence>
<dbReference type="AlphaFoldDB" id="A0A1Z9YV42"/>
<comment type="caution">
    <text evidence="1">The sequence shown here is derived from an EMBL/GenBank/DDBJ whole genome shotgun (WGS) entry which is preliminary data.</text>
</comment>
<accession>A0A1Z9YV42</accession>
<gene>
    <name evidence="1" type="ORF">CAP51_15305</name>
</gene>
<evidence type="ECO:0000313" key="1">
    <source>
        <dbReference type="EMBL" id="OUY06067.1"/>
    </source>
</evidence>
<keyword evidence="2" id="KW-1185">Reference proteome</keyword>
<dbReference type="OrthoDB" id="2936081at2"/>